<dbReference type="InterPro" id="IPR029033">
    <property type="entry name" value="His_PPase_superfam"/>
</dbReference>
<evidence type="ECO:0000313" key="3">
    <source>
        <dbReference type="EMBL" id="KAK8076591.1"/>
    </source>
</evidence>
<dbReference type="InterPro" id="IPR016274">
    <property type="entry name" value="Histidine_acid_Pase_euk"/>
</dbReference>
<proteinExistence type="predicted"/>
<dbReference type="GeneID" id="92088335"/>
<name>A0ABR1VZA6_9PEZI</name>
<dbReference type="PIRSF" id="PIRSF000894">
    <property type="entry name" value="Acid_phosphatase"/>
    <property type="match status" value="1"/>
</dbReference>
<accession>A0ABR1VZA6</accession>
<reference evidence="3 4" key="1">
    <citation type="submission" date="2023-01" db="EMBL/GenBank/DDBJ databases">
        <title>Analysis of 21 Apiospora genomes using comparative genomics revels a genus with tremendous synthesis potential of carbohydrate active enzymes and secondary metabolites.</title>
        <authorList>
            <person name="Sorensen T."/>
        </authorList>
    </citation>
    <scope>NUCLEOTIDE SEQUENCE [LARGE SCALE GENOMIC DNA]</scope>
    <source>
        <strain evidence="3 4">CBS 135458</strain>
    </source>
</reference>
<dbReference type="PANTHER" id="PTHR20963">
    <property type="entry name" value="MULTIPLE INOSITOL POLYPHOSPHATE PHOSPHATASE-RELATED"/>
    <property type="match status" value="1"/>
</dbReference>
<dbReference type="Gene3D" id="3.40.50.1240">
    <property type="entry name" value="Phosphoglycerate mutase-like"/>
    <property type="match status" value="1"/>
</dbReference>
<dbReference type="Proteomes" id="UP001480595">
    <property type="component" value="Unassembled WGS sequence"/>
</dbReference>
<dbReference type="Pfam" id="PF00328">
    <property type="entry name" value="His_Phos_2"/>
    <property type="match status" value="1"/>
</dbReference>
<dbReference type="InterPro" id="IPR000560">
    <property type="entry name" value="His_Pase_clade-2"/>
</dbReference>
<dbReference type="RefSeq" id="XP_066719550.1">
    <property type="nucleotide sequence ID" value="XM_066855272.1"/>
</dbReference>
<keyword evidence="4" id="KW-1185">Reference proteome</keyword>
<evidence type="ECO:0000256" key="1">
    <source>
        <dbReference type="ARBA" id="ARBA00022801"/>
    </source>
</evidence>
<dbReference type="PANTHER" id="PTHR20963:SF14">
    <property type="entry name" value="ACID PHOSPHATASE, PUTATIVE-RELATED"/>
    <property type="match status" value="1"/>
</dbReference>
<dbReference type="EMBL" id="JAQQWL010000004">
    <property type="protein sequence ID" value="KAK8076591.1"/>
    <property type="molecule type" value="Genomic_DNA"/>
</dbReference>
<evidence type="ECO:0000313" key="4">
    <source>
        <dbReference type="Proteomes" id="UP001480595"/>
    </source>
</evidence>
<dbReference type="CDD" id="cd07061">
    <property type="entry name" value="HP_HAP_like"/>
    <property type="match status" value="1"/>
</dbReference>
<protein>
    <submittedName>
        <fullName evidence="3">Phosphoglycerate mutase-like protein</fullName>
    </submittedName>
</protein>
<evidence type="ECO:0000256" key="2">
    <source>
        <dbReference type="ARBA" id="ARBA00023180"/>
    </source>
</evidence>
<dbReference type="SUPFAM" id="SSF53254">
    <property type="entry name" value="Phosphoglycerate mutase-like"/>
    <property type="match status" value="1"/>
</dbReference>
<sequence length="471" mass="52529">MYSSQSYSIGRLLKALPFASLASAATLNSNYKFNPLEHLGGVAPYFEPLPDVPQGCTASRAAYLVRHAAIAANDFDYETYLEPFVSKFENKSNIDWSKIPTLNFLAGWSAPVSEEEEELLTRVGRLEATRLGVDMFFRYSHLKLPSKVYTSSAERTYKSAQSLVRGFEFDDNTMNVVSIYEGKESGADSLTPYKACPAYSSDESLVYKKKYTKPIMARLNDLAPDFNFTMNDVYGMMEMCGYESVIRGKSPFCDLDLFTPDDWLAWEYTEDVRYHYNVGYGNEVAGAVGLPWFNATASLLMSEGPEAEDLYVSFTHRELPPMVLVAMGLFNNSAPGGSPDRINETMPLDRINYRRAWRASSILPFLSNLAVERLNCTGSYGYDDGDYYRVLVNSAPQPLDACADGPGTTCSRTGFEQYLQERVDMFSGPKGFSQACGVEYKNATDSLSIYTDSGVGNGTVVGKRQEKSYRF</sequence>
<gene>
    <name evidence="3" type="ORF">PG994_003863</name>
</gene>
<organism evidence="3 4">
    <name type="scientific">Apiospora phragmitis</name>
    <dbReference type="NCBI Taxonomy" id="2905665"/>
    <lineage>
        <taxon>Eukaryota</taxon>
        <taxon>Fungi</taxon>
        <taxon>Dikarya</taxon>
        <taxon>Ascomycota</taxon>
        <taxon>Pezizomycotina</taxon>
        <taxon>Sordariomycetes</taxon>
        <taxon>Xylariomycetidae</taxon>
        <taxon>Amphisphaeriales</taxon>
        <taxon>Apiosporaceae</taxon>
        <taxon>Apiospora</taxon>
    </lineage>
</organism>
<keyword evidence="2" id="KW-0325">Glycoprotein</keyword>
<comment type="caution">
    <text evidence="3">The sequence shown here is derived from an EMBL/GenBank/DDBJ whole genome shotgun (WGS) entry which is preliminary data.</text>
</comment>
<keyword evidence="1" id="KW-0378">Hydrolase</keyword>